<evidence type="ECO:0000256" key="7">
    <source>
        <dbReference type="ARBA" id="ARBA00023125"/>
    </source>
</evidence>
<dbReference type="GO" id="GO:0016779">
    <property type="term" value="F:nucleotidyltransferase activity"/>
    <property type="evidence" value="ECO:0007669"/>
    <property type="project" value="UniProtKB-KW"/>
</dbReference>
<dbReference type="Gene3D" id="1.10.10.1330">
    <property type="entry name" value="RNA polymerase sigma-54 factor, core-binding domain"/>
    <property type="match status" value="1"/>
</dbReference>
<feature type="domain" description="RNA polymerase sigma factor 54 DNA-binding" evidence="11">
    <location>
        <begin position="310"/>
        <end position="469"/>
    </location>
</feature>
<proteinExistence type="inferred from homology"/>
<keyword evidence="14" id="KW-1185">Reference proteome</keyword>
<dbReference type="GO" id="GO:0001216">
    <property type="term" value="F:DNA-binding transcription activator activity"/>
    <property type="evidence" value="ECO:0007669"/>
    <property type="project" value="InterPro"/>
</dbReference>
<dbReference type="Gene3D" id="1.10.10.60">
    <property type="entry name" value="Homeodomain-like"/>
    <property type="match status" value="1"/>
</dbReference>
<dbReference type="OrthoDB" id="9814402at2"/>
<evidence type="ECO:0000259" key="11">
    <source>
        <dbReference type="Pfam" id="PF04552"/>
    </source>
</evidence>
<evidence type="ECO:0000256" key="3">
    <source>
        <dbReference type="ARBA" id="ARBA00022679"/>
    </source>
</evidence>
<evidence type="ECO:0000256" key="10">
    <source>
        <dbReference type="SAM" id="MobiDB-lite"/>
    </source>
</evidence>
<dbReference type="PROSITE" id="PS50044">
    <property type="entry name" value="SIGMA54_3"/>
    <property type="match status" value="1"/>
</dbReference>
<accession>A0A371X1K7</accession>
<organism evidence="13 14">
    <name type="scientific">Fulvimarina endophytica</name>
    <dbReference type="NCBI Taxonomy" id="2293836"/>
    <lineage>
        <taxon>Bacteria</taxon>
        <taxon>Pseudomonadati</taxon>
        <taxon>Pseudomonadota</taxon>
        <taxon>Alphaproteobacteria</taxon>
        <taxon>Hyphomicrobiales</taxon>
        <taxon>Aurantimonadaceae</taxon>
        <taxon>Fulvimarina</taxon>
    </lineage>
</organism>
<evidence type="ECO:0000313" key="14">
    <source>
        <dbReference type="Proteomes" id="UP000264310"/>
    </source>
</evidence>
<keyword evidence="4 9" id="KW-0548">Nucleotidyltransferase</keyword>
<evidence type="ECO:0000256" key="8">
    <source>
        <dbReference type="ARBA" id="ARBA00023163"/>
    </source>
</evidence>
<dbReference type="EMBL" id="QURL01000005">
    <property type="protein sequence ID" value="RFC63113.1"/>
    <property type="molecule type" value="Genomic_DNA"/>
</dbReference>
<dbReference type="GO" id="GO:0000428">
    <property type="term" value="C:DNA-directed RNA polymerase complex"/>
    <property type="evidence" value="ECO:0007669"/>
    <property type="project" value="UniProtKB-KW"/>
</dbReference>
<keyword evidence="6 9" id="KW-0731">Sigma factor</keyword>
<feature type="region of interest" description="Disordered" evidence="10">
    <location>
        <begin position="79"/>
        <end position="105"/>
    </location>
</feature>
<gene>
    <name evidence="13" type="primary">rpoN</name>
    <name evidence="13" type="ORF">DYI37_14385</name>
</gene>
<dbReference type="RefSeq" id="WP_116683930.1">
    <property type="nucleotide sequence ID" value="NZ_QURL01000005.1"/>
</dbReference>
<dbReference type="NCBIfam" id="TIGR02395">
    <property type="entry name" value="rpoN_sigma"/>
    <property type="match status" value="1"/>
</dbReference>
<evidence type="ECO:0000256" key="9">
    <source>
        <dbReference type="PIRNR" id="PIRNR000774"/>
    </source>
</evidence>
<dbReference type="PANTHER" id="PTHR32248:SF4">
    <property type="entry name" value="RNA POLYMERASE SIGMA-54 FACTOR"/>
    <property type="match status" value="1"/>
</dbReference>
<evidence type="ECO:0000256" key="4">
    <source>
        <dbReference type="ARBA" id="ARBA00022695"/>
    </source>
</evidence>
<evidence type="ECO:0000313" key="13">
    <source>
        <dbReference type="EMBL" id="RFC63113.1"/>
    </source>
</evidence>
<evidence type="ECO:0000256" key="5">
    <source>
        <dbReference type="ARBA" id="ARBA00023015"/>
    </source>
</evidence>
<feature type="domain" description="RNA polymerase sigma factor 54 core-binding" evidence="12">
    <location>
        <begin position="108"/>
        <end position="295"/>
    </location>
</feature>
<comment type="function">
    <text evidence="9">Sigma factors are initiation factors that promote the attachment of RNA polymerase to specific initiation sites and are then released.</text>
</comment>
<keyword evidence="2 9" id="KW-0240">DNA-directed RNA polymerase</keyword>
<keyword evidence="3 9" id="KW-0808">Transferase</keyword>
<dbReference type="GO" id="GO:0006352">
    <property type="term" value="P:DNA-templated transcription initiation"/>
    <property type="evidence" value="ECO:0007669"/>
    <property type="project" value="InterPro"/>
</dbReference>
<dbReference type="Pfam" id="PF04963">
    <property type="entry name" value="Sigma54_CBD"/>
    <property type="match status" value="1"/>
</dbReference>
<keyword evidence="8 9" id="KW-0804">Transcription</keyword>
<comment type="similarity">
    <text evidence="1 9">Belongs to the sigma-54 factor family.</text>
</comment>
<dbReference type="PROSITE" id="PS00718">
    <property type="entry name" value="SIGMA54_2"/>
    <property type="match status" value="1"/>
</dbReference>
<evidence type="ECO:0000259" key="12">
    <source>
        <dbReference type="Pfam" id="PF04963"/>
    </source>
</evidence>
<dbReference type="PROSITE" id="PS00717">
    <property type="entry name" value="SIGMA54_1"/>
    <property type="match status" value="1"/>
</dbReference>
<dbReference type="PRINTS" id="PR00045">
    <property type="entry name" value="SIGMA54FCT"/>
</dbReference>
<dbReference type="Pfam" id="PF04552">
    <property type="entry name" value="Sigma54_DBD"/>
    <property type="match status" value="1"/>
</dbReference>
<dbReference type="AlphaFoldDB" id="A0A371X1K7"/>
<evidence type="ECO:0000256" key="1">
    <source>
        <dbReference type="ARBA" id="ARBA00008798"/>
    </source>
</evidence>
<dbReference type="PIRSF" id="PIRSF000774">
    <property type="entry name" value="RpoN"/>
    <property type="match status" value="1"/>
</dbReference>
<dbReference type="InterPro" id="IPR007046">
    <property type="entry name" value="RNA_pol_sigma_54_core-bd"/>
</dbReference>
<dbReference type="InterPro" id="IPR000394">
    <property type="entry name" value="RNA_pol_sigma_54"/>
</dbReference>
<protein>
    <recommendedName>
        <fullName evidence="9">RNA polymerase sigma-54 factor</fullName>
    </recommendedName>
</protein>
<dbReference type="Pfam" id="PF00309">
    <property type="entry name" value="Sigma54_AID"/>
    <property type="match status" value="1"/>
</dbReference>
<sequence>MALAAKLQFRQSQSMVMTPQLLQSIRLLQYGHGELKAFLDAEIERNPLLTIAPGQALTTSVPSPEMAIGAGIGAMSGSVGASLPPATQARHRGSSGTGSSAASDHGLENLADDRVSLLSHALGEARDIAGGARTRAIAEAFADALDESGYCRSSPAEIAAENGFEPDLCETVLRKLQAHAVPPGLFALDLKDCLAIQLTRQNRYDPVIGAVIDNLHLLANRDFAALQRLTGEDQEGLLEILAEIRALDPKPGHAFVGGGAESIEPDVLIREDGAGGWIVELNPETLPRVLTDRTYMKRVRQTAKSEPDRAFLSECLQSASWLERALESRAQTILKVAEEIVRRQAGFLSEGVTGMKPMTLAAVAEAIGMHESTVSRVTHMKFVATPRGVFEMRFFFTRAIAAADGGDAHSAESVKHRIRCLIGAEVAGKVLSDDDIAAVLKSEGVDLARRTVAKYREALAIPSSIQRRRELNARRLAS</sequence>
<dbReference type="GO" id="GO:0016987">
    <property type="term" value="F:sigma factor activity"/>
    <property type="evidence" value="ECO:0007669"/>
    <property type="project" value="UniProtKB-KW"/>
</dbReference>
<dbReference type="NCBIfam" id="NF004596">
    <property type="entry name" value="PRK05932.1-3"/>
    <property type="match status" value="1"/>
</dbReference>
<dbReference type="InterPro" id="IPR038709">
    <property type="entry name" value="RpoN_core-bd_sf"/>
</dbReference>
<name>A0A371X1K7_9HYPH</name>
<dbReference type="GO" id="GO:0003677">
    <property type="term" value="F:DNA binding"/>
    <property type="evidence" value="ECO:0007669"/>
    <property type="project" value="UniProtKB-KW"/>
</dbReference>
<keyword evidence="5 9" id="KW-0805">Transcription regulation</keyword>
<comment type="caution">
    <text evidence="13">The sequence shown here is derived from an EMBL/GenBank/DDBJ whole genome shotgun (WGS) entry which is preliminary data.</text>
</comment>
<dbReference type="InterPro" id="IPR007634">
    <property type="entry name" value="RNA_pol_sigma_54_DNA-bd"/>
</dbReference>
<evidence type="ECO:0000256" key="6">
    <source>
        <dbReference type="ARBA" id="ARBA00023082"/>
    </source>
</evidence>
<dbReference type="PANTHER" id="PTHR32248">
    <property type="entry name" value="RNA POLYMERASE SIGMA-54 FACTOR"/>
    <property type="match status" value="1"/>
</dbReference>
<evidence type="ECO:0000256" key="2">
    <source>
        <dbReference type="ARBA" id="ARBA00022478"/>
    </source>
</evidence>
<reference evidence="13 14" key="1">
    <citation type="submission" date="2018-08" db="EMBL/GenBank/DDBJ databases">
        <title>Fulvimarina sp. 85, whole genome shotgun sequence.</title>
        <authorList>
            <person name="Tuo L."/>
        </authorList>
    </citation>
    <scope>NUCLEOTIDE SEQUENCE [LARGE SCALE GENOMIC DNA]</scope>
    <source>
        <strain evidence="13 14">85</strain>
    </source>
</reference>
<dbReference type="Proteomes" id="UP000264310">
    <property type="component" value="Unassembled WGS sequence"/>
</dbReference>
<keyword evidence="7 9" id="KW-0238">DNA-binding</keyword>